<feature type="transmembrane region" description="Helical" evidence="7">
    <location>
        <begin position="87"/>
        <end position="107"/>
    </location>
</feature>
<dbReference type="Proteomes" id="UP000256763">
    <property type="component" value="Unassembled WGS sequence"/>
</dbReference>
<evidence type="ECO:0000256" key="4">
    <source>
        <dbReference type="ARBA" id="ARBA00022989"/>
    </source>
</evidence>
<evidence type="ECO:0000256" key="5">
    <source>
        <dbReference type="ARBA" id="ARBA00023136"/>
    </source>
</evidence>
<name>A0A3E0WPL6_9GAMM</name>
<protein>
    <submittedName>
        <fullName evidence="8">ABC transporter</fullName>
    </submittedName>
</protein>
<feature type="transmembrane region" description="Helical" evidence="7">
    <location>
        <begin position="38"/>
        <end position="56"/>
    </location>
</feature>
<dbReference type="Pfam" id="PF00950">
    <property type="entry name" value="ABC-3"/>
    <property type="match status" value="1"/>
</dbReference>
<feature type="transmembrane region" description="Helical" evidence="7">
    <location>
        <begin position="191"/>
        <end position="209"/>
    </location>
</feature>
<proteinExistence type="inferred from homology"/>
<keyword evidence="6" id="KW-0813">Transport</keyword>
<keyword evidence="3 6" id="KW-0812">Transmembrane</keyword>
<dbReference type="OrthoDB" id="9180660at2"/>
<keyword evidence="9" id="KW-1185">Reference proteome</keyword>
<organism evidence="8 9">
    <name type="scientific">Alkalilimnicola ehrlichii</name>
    <dbReference type="NCBI Taxonomy" id="351052"/>
    <lineage>
        <taxon>Bacteria</taxon>
        <taxon>Pseudomonadati</taxon>
        <taxon>Pseudomonadota</taxon>
        <taxon>Gammaproteobacteria</taxon>
        <taxon>Chromatiales</taxon>
        <taxon>Ectothiorhodospiraceae</taxon>
        <taxon>Alkalilimnicola</taxon>
    </lineage>
</organism>
<sequence length="266" mass="28226">MNLDLLFDPLFRVPFFTGLLLAALLPILGLYLRLRGEWLAALGYAHIAGAGGVLAPLVGVPIIAGALGGGALVALAKGLLRRKGNDTYALFILIGWSVMLLGAAYSHHAQLIGQALIDGQLYFIGSQHLLTALVLGGLVVFGLPFLSRLLLREHLFPWHDRANGRPVRLQSVAFDLLAAVTIGLAATAMGVMAAFAVLFVPAWIAFALAPGWRWALLLAATMSIVAYLLGFVAAVLFDLPFGPALVAVLVLFTPLRLLVRPPAGRV</sequence>
<feature type="transmembrane region" description="Helical" evidence="7">
    <location>
        <begin position="127"/>
        <end position="146"/>
    </location>
</feature>
<comment type="similarity">
    <text evidence="2 6">Belongs to the ABC-3 integral membrane protein family.</text>
</comment>
<gene>
    <name evidence="8" type="ORF">CAL65_15985</name>
</gene>
<dbReference type="GO" id="GO:0010043">
    <property type="term" value="P:response to zinc ion"/>
    <property type="evidence" value="ECO:0007669"/>
    <property type="project" value="TreeGrafter"/>
</dbReference>
<dbReference type="GO" id="GO:0055085">
    <property type="term" value="P:transmembrane transport"/>
    <property type="evidence" value="ECO:0007669"/>
    <property type="project" value="InterPro"/>
</dbReference>
<keyword evidence="4 7" id="KW-1133">Transmembrane helix</keyword>
<evidence type="ECO:0000313" key="8">
    <source>
        <dbReference type="EMBL" id="RFA34143.1"/>
    </source>
</evidence>
<accession>A0A3E0WPL6</accession>
<comment type="caution">
    <text evidence="8">The sequence shown here is derived from an EMBL/GenBank/DDBJ whole genome shotgun (WGS) entry which is preliminary data.</text>
</comment>
<dbReference type="EMBL" id="NFZW01000017">
    <property type="protein sequence ID" value="RFA34143.1"/>
    <property type="molecule type" value="Genomic_DNA"/>
</dbReference>
<dbReference type="InterPro" id="IPR037294">
    <property type="entry name" value="ABC_BtuC-like"/>
</dbReference>
<dbReference type="SUPFAM" id="SSF81345">
    <property type="entry name" value="ABC transporter involved in vitamin B12 uptake, BtuC"/>
    <property type="match status" value="1"/>
</dbReference>
<evidence type="ECO:0000256" key="6">
    <source>
        <dbReference type="RuleBase" id="RU003943"/>
    </source>
</evidence>
<evidence type="ECO:0000256" key="7">
    <source>
        <dbReference type="SAM" id="Phobius"/>
    </source>
</evidence>
<reference evidence="9" key="1">
    <citation type="submission" date="2017-05" db="EMBL/GenBank/DDBJ databases">
        <authorList>
            <person name="Sharma S."/>
            <person name="Sidhu C."/>
            <person name="Pinnaka A.K."/>
        </authorList>
    </citation>
    <scope>NUCLEOTIDE SEQUENCE [LARGE SCALE GENOMIC DNA]</scope>
    <source>
        <strain evidence="9">AK93</strain>
    </source>
</reference>
<dbReference type="InterPro" id="IPR001626">
    <property type="entry name" value="ABC_TroCD"/>
</dbReference>
<evidence type="ECO:0000256" key="3">
    <source>
        <dbReference type="ARBA" id="ARBA00022692"/>
    </source>
</evidence>
<feature type="transmembrane region" description="Helical" evidence="7">
    <location>
        <begin position="241"/>
        <end position="259"/>
    </location>
</feature>
<evidence type="ECO:0000256" key="2">
    <source>
        <dbReference type="ARBA" id="ARBA00008034"/>
    </source>
</evidence>
<feature type="transmembrane region" description="Helical" evidence="7">
    <location>
        <begin position="12"/>
        <end position="31"/>
    </location>
</feature>
<evidence type="ECO:0000313" key="9">
    <source>
        <dbReference type="Proteomes" id="UP000256763"/>
    </source>
</evidence>
<dbReference type="AlphaFoldDB" id="A0A3E0WPL6"/>
<dbReference type="PANTHER" id="PTHR30477">
    <property type="entry name" value="ABC-TRANSPORTER METAL-BINDING PROTEIN"/>
    <property type="match status" value="1"/>
</dbReference>
<dbReference type="RefSeq" id="WP_116303201.1">
    <property type="nucleotide sequence ID" value="NZ_NFZV01000018.1"/>
</dbReference>
<feature type="transmembrane region" description="Helical" evidence="7">
    <location>
        <begin position="216"/>
        <end position="235"/>
    </location>
</feature>
<keyword evidence="5 7" id="KW-0472">Membrane</keyword>
<comment type="subcellular location">
    <subcellularLocation>
        <location evidence="6">Cell membrane</location>
        <topology evidence="6">Multi-pass membrane protein</topology>
    </subcellularLocation>
    <subcellularLocation>
        <location evidence="1">Membrane</location>
        <topology evidence="1">Multi-pass membrane protein</topology>
    </subcellularLocation>
</comment>
<dbReference type="PANTHER" id="PTHR30477:SF19">
    <property type="entry name" value="METAL ABC TRANSPORTER PERMEASE"/>
    <property type="match status" value="1"/>
</dbReference>
<dbReference type="GO" id="GO:0043190">
    <property type="term" value="C:ATP-binding cassette (ABC) transporter complex"/>
    <property type="evidence" value="ECO:0007669"/>
    <property type="project" value="InterPro"/>
</dbReference>
<evidence type="ECO:0000256" key="1">
    <source>
        <dbReference type="ARBA" id="ARBA00004141"/>
    </source>
</evidence>